<evidence type="ECO:0000256" key="1">
    <source>
        <dbReference type="SAM" id="MobiDB-lite"/>
    </source>
</evidence>
<feature type="region of interest" description="Disordered" evidence="1">
    <location>
        <begin position="1"/>
        <end position="91"/>
    </location>
</feature>
<feature type="compositionally biased region" description="Low complexity" evidence="1">
    <location>
        <begin position="36"/>
        <end position="47"/>
    </location>
</feature>
<keyword evidence="3" id="KW-1185">Reference proteome</keyword>
<name>A0AAN9N284_PHACN</name>
<evidence type="ECO:0000313" key="3">
    <source>
        <dbReference type="Proteomes" id="UP001374584"/>
    </source>
</evidence>
<comment type="caution">
    <text evidence="2">The sequence shown here is derived from an EMBL/GenBank/DDBJ whole genome shotgun (WGS) entry which is preliminary data.</text>
</comment>
<accession>A0AAN9N284</accession>
<gene>
    <name evidence="2" type="ORF">VNO80_13716</name>
</gene>
<evidence type="ECO:0000313" key="2">
    <source>
        <dbReference type="EMBL" id="KAK7364966.1"/>
    </source>
</evidence>
<dbReference type="Proteomes" id="UP001374584">
    <property type="component" value="Unassembled WGS sequence"/>
</dbReference>
<feature type="compositionally biased region" description="Polar residues" evidence="1">
    <location>
        <begin position="1"/>
        <end position="35"/>
    </location>
</feature>
<reference evidence="2 3" key="1">
    <citation type="submission" date="2024-01" db="EMBL/GenBank/DDBJ databases">
        <title>The genomes of 5 underutilized Papilionoideae crops provide insights into root nodulation and disease resistanc.</title>
        <authorList>
            <person name="Jiang F."/>
        </authorList>
    </citation>
    <scope>NUCLEOTIDE SEQUENCE [LARGE SCALE GENOMIC DNA]</scope>
    <source>
        <strain evidence="2">JINMINGXINNONG_FW02</strain>
        <tissue evidence="2">Leaves</tissue>
    </source>
</reference>
<dbReference type="InterPro" id="IPR039624">
    <property type="entry name" value="LEA1/2/D7/KIN2"/>
</dbReference>
<dbReference type="EMBL" id="JAYMYR010000005">
    <property type="protein sequence ID" value="KAK7364966.1"/>
    <property type="molecule type" value="Genomic_DNA"/>
</dbReference>
<organism evidence="2 3">
    <name type="scientific">Phaseolus coccineus</name>
    <name type="common">Scarlet runner bean</name>
    <name type="synonym">Phaseolus multiflorus</name>
    <dbReference type="NCBI Taxonomy" id="3886"/>
    <lineage>
        <taxon>Eukaryota</taxon>
        <taxon>Viridiplantae</taxon>
        <taxon>Streptophyta</taxon>
        <taxon>Embryophyta</taxon>
        <taxon>Tracheophyta</taxon>
        <taxon>Spermatophyta</taxon>
        <taxon>Magnoliopsida</taxon>
        <taxon>eudicotyledons</taxon>
        <taxon>Gunneridae</taxon>
        <taxon>Pentapetalae</taxon>
        <taxon>rosids</taxon>
        <taxon>fabids</taxon>
        <taxon>Fabales</taxon>
        <taxon>Fabaceae</taxon>
        <taxon>Papilionoideae</taxon>
        <taxon>50 kb inversion clade</taxon>
        <taxon>NPAAA clade</taxon>
        <taxon>indigoferoid/millettioid clade</taxon>
        <taxon>Phaseoleae</taxon>
        <taxon>Phaseolus</taxon>
    </lineage>
</organism>
<protein>
    <recommendedName>
        <fullName evidence="4">Pollen coat-like protein</fullName>
    </recommendedName>
</protein>
<feature type="compositionally biased region" description="Low complexity" evidence="1">
    <location>
        <begin position="57"/>
        <end position="81"/>
    </location>
</feature>
<proteinExistence type="predicted"/>
<dbReference type="AlphaFoldDB" id="A0AAN9N284"/>
<evidence type="ECO:0008006" key="4">
    <source>
        <dbReference type="Google" id="ProtNLM"/>
    </source>
</evidence>
<dbReference type="PANTHER" id="PTHR34191">
    <property type="entry name" value="LATE EMBRYOGENESIS ABUNDANT PROTEIN (LEA) FAMILY PROTEIN"/>
    <property type="match status" value="1"/>
</dbReference>
<dbReference type="PANTHER" id="PTHR34191:SF23">
    <property type="entry name" value="ABA-INDUCIBLE PROTEIN-LIKE"/>
    <property type="match status" value="1"/>
</dbReference>
<sequence>MLMTTTLAKQTLQQSPPNCLFTSETKMDSQNMSYNAGQAKGQAQEKASSMMDKASNVAQSAQDSMQQAGQQMQQKAQGAVDSVKSATGLNN</sequence>